<name>A0ABP7RT42_9ACTN</name>
<evidence type="ECO:0000256" key="1">
    <source>
        <dbReference type="SAM" id="MobiDB-lite"/>
    </source>
</evidence>
<sequence>MNGWDEGEVKKAIGADGREDLHVALLVPLGYPAESRLHPGRRDRAPTHQGADAVLPAGWGQVLG</sequence>
<dbReference type="Proteomes" id="UP001500034">
    <property type="component" value="Unassembled WGS sequence"/>
</dbReference>
<reference evidence="3" key="1">
    <citation type="journal article" date="2019" name="Int. J. Syst. Evol. Microbiol.">
        <title>The Global Catalogue of Microorganisms (GCM) 10K type strain sequencing project: providing services to taxonomists for standard genome sequencing and annotation.</title>
        <authorList>
            <consortium name="The Broad Institute Genomics Platform"/>
            <consortium name="The Broad Institute Genome Sequencing Center for Infectious Disease"/>
            <person name="Wu L."/>
            <person name="Ma J."/>
        </authorList>
    </citation>
    <scope>NUCLEOTIDE SEQUENCE [LARGE SCALE GENOMIC DNA]</scope>
    <source>
        <strain evidence="3">JCM 17027</strain>
    </source>
</reference>
<organism evidence="2 3">
    <name type="scientific">Streptomyces marokkonensis</name>
    <dbReference type="NCBI Taxonomy" id="324855"/>
    <lineage>
        <taxon>Bacteria</taxon>
        <taxon>Bacillati</taxon>
        <taxon>Actinomycetota</taxon>
        <taxon>Actinomycetes</taxon>
        <taxon>Kitasatosporales</taxon>
        <taxon>Streptomycetaceae</taxon>
        <taxon>Streptomyces</taxon>
    </lineage>
</organism>
<protein>
    <submittedName>
        <fullName evidence="2">Uncharacterized protein</fullName>
    </submittedName>
</protein>
<feature type="region of interest" description="Disordered" evidence="1">
    <location>
        <begin position="34"/>
        <end position="53"/>
    </location>
</feature>
<evidence type="ECO:0000313" key="3">
    <source>
        <dbReference type="Proteomes" id="UP001500034"/>
    </source>
</evidence>
<comment type="caution">
    <text evidence="2">The sequence shown here is derived from an EMBL/GenBank/DDBJ whole genome shotgun (WGS) entry which is preliminary data.</text>
</comment>
<feature type="compositionally biased region" description="Basic and acidic residues" evidence="1">
    <location>
        <begin position="35"/>
        <end position="46"/>
    </location>
</feature>
<accession>A0ABP7RT42</accession>
<dbReference type="InterPro" id="IPR000415">
    <property type="entry name" value="Nitroreductase-like"/>
</dbReference>
<keyword evidence="3" id="KW-1185">Reference proteome</keyword>
<gene>
    <name evidence="2" type="ORF">GCM10022384_55870</name>
</gene>
<evidence type="ECO:0000313" key="2">
    <source>
        <dbReference type="EMBL" id="GAA4001865.1"/>
    </source>
</evidence>
<proteinExistence type="predicted"/>
<dbReference type="EMBL" id="BAABCQ010000147">
    <property type="protein sequence ID" value="GAA4001865.1"/>
    <property type="molecule type" value="Genomic_DNA"/>
</dbReference>
<dbReference type="SUPFAM" id="SSF55469">
    <property type="entry name" value="FMN-dependent nitroreductase-like"/>
    <property type="match status" value="1"/>
</dbReference>